<organism evidence="1 2">
    <name type="scientific">Metschnikowia aff. pulcherrima</name>
    <dbReference type="NCBI Taxonomy" id="2163413"/>
    <lineage>
        <taxon>Eukaryota</taxon>
        <taxon>Fungi</taxon>
        <taxon>Dikarya</taxon>
        <taxon>Ascomycota</taxon>
        <taxon>Saccharomycotina</taxon>
        <taxon>Pichiomycetes</taxon>
        <taxon>Metschnikowiaceae</taxon>
        <taxon>Metschnikowia</taxon>
    </lineage>
</organism>
<dbReference type="InterPro" id="IPR007523">
    <property type="entry name" value="NDUFAF3/AAMDC"/>
</dbReference>
<accession>A0A4P6XK85</accession>
<dbReference type="PANTHER" id="PTHR21192:SF2">
    <property type="entry name" value="NADH DEHYDROGENASE [UBIQUINONE] 1 ALPHA SUBCOMPLEX ASSEMBLY FACTOR 3"/>
    <property type="match status" value="1"/>
</dbReference>
<sequence>MHKCTCCMWPRAWHMNMLFSFAVRKSTHTATMLRALIKVQHARRLLSVTRAHRNLFGGGKTINQGKPMMAPGNKLETASNPADLIKKNDILMYAQKPVNYIDSVKHNGFHLANNVLITSPSENGDVIGALLLESESFEVNLSNGAYKIINGFIVEFSEEQVLSLFGKVHPKPEILVVGLGKKSRVLSEKNRQYLSGLGIQLELGDLRHAARLYDLLATERPGVISALLLPPNA</sequence>
<dbReference type="SUPFAM" id="SSF64076">
    <property type="entry name" value="MTH938-like"/>
    <property type="match status" value="1"/>
</dbReference>
<dbReference type="Gene3D" id="3.40.1230.10">
    <property type="entry name" value="MTH938-like"/>
    <property type="match status" value="1"/>
</dbReference>
<dbReference type="PANTHER" id="PTHR21192">
    <property type="entry name" value="NUCLEAR PROTEIN E3-3"/>
    <property type="match status" value="1"/>
</dbReference>
<gene>
    <name evidence="1" type="primary">MPUL0A05850</name>
    <name evidence="1" type="ORF">METSCH_A05850</name>
</gene>
<dbReference type="AlphaFoldDB" id="A0A4P6XK85"/>
<dbReference type="STRING" id="2163413.A0A4P6XK85"/>
<dbReference type="Proteomes" id="UP000292447">
    <property type="component" value="Chromosome I"/>
</dbReference>
<dbReference type="GO" id="GO:0032981">
    <property type="term" value="P:mitochondrial respiratory chain complex I assembly"/>
    <property type="evidence" value="ECO:0007669"/>
    <property type="project" value="TreeGrafter"/>
</dbReference>
<dbReference type="EMBL" id="CP034456">
    <property type="protein sequence ID" value="QBM85954.1"/>
    <property type="molecule type" value="Genomic_DNA"/>
</dbReference>
<evidence type="ECO:0000313" key="2">
    <source>
        <dbReference type="Proteomes" id="UP000292447"/>
    </source>
</evidence>
<protein>
    <recommendedName>
        <fullName evidence="3">NADH dehydrogenase [ubiquinone] 1 alpha subcomplex assembly factor 3</fullName>
    </recommendedName>
</protein>
<evidence type="ECO:0008006" key="3">
    <source>
        <dbReference type="Google" id="ProtNLM"/>
    </source>
</evidence>
<dbReference type="InterPro" id="IPR036748">
    <property type="entry name" value="MTH938-like_sf"/>
</dbReference>
<dbReference type="Pfam" id="PF04430">
    <property type="entry name" value="DUF498"/>
    <property type="match status" value="1"/>
</dbReference>
<evidence type="ECO:0000313" key="1">
    <source>
        <dbReference type="EMBL" id="QBM85954.1"/>
    </source>
</evidence>
<keyword evidence="2" id="KW-1185">Reference proteome</keyword>
<name>A0A4P6XK85_9ASCO</name>
<proteinExistence type="predicted"/>
<reference evidence="2" key="1">
    <citation type="submission" date="2019-03" db="EMBL/GenBank/DDBJ databases">
        <title>Snf2 controls pulcherriminic acid biosynthesis and connects pigmentation and antifungal activity of the yeast Metschnikowia pulcherrima.</title>
        <authorList>
            <person name="Gore-Lloyd D."/>
            <person name="Sumann I."/>
            <person name="Brachmann A.O."/>
            <person name="Schneeberger K."/>
            <person name="Ortiz-Merino R.A."/>
            <person name="Moreno-Beltran M."/>
            <person name="Schlaefli M."/>
            <person name="Kirner P."/>
            <person name="Santos Kron A."/>
            <person name="Wolfe K.H."/>
            <person name="Piel J."/>
            <person name="Ahrens C.H."/>
            <person name="Henk D."/>
            <person name="Freimoser F.M."/>
        </authorList>
    </citation>
    <scope>NUCLEOTIDE SEQUENCE [LARGE SCALE GENOMIC DNA]</scope>
    <source>
        <strain evidence="2">APC 1.2</strain>
    </source>
</reference>
<dbReference type="GO" id="GO:0005743">
    <property type="term" value="C:mitochondrial inner membrane"/>
    <property type="evidence" value="ECO:0007669"/>
    <property type="project" value="TreeGrafter"/>
</dbReference>